<evidence type="ECO:0000256" key="2">
    <source>
        <dbReference type="ARBA" id="ARBA00023027"/>
    </source>
</evidence>
<keyword evidence="2" id="KW-0520">NAD</keyword>
<dbReference type="InterPro" id="IPR036291">
    <property type="entry name" value="NAD(P)-bd_dom_sf"/>
</dbReference>
<dbReference type="GO" id="GO:0016491">
    <property type="term" value="F:oxidoreductase activity"/>
    <property type="evidence" value="ECO:0007669"/>
    <property type="project" value="UniProtKB-KW"/>
</dbReference>
<dbReference type="Pfam" id="PF22725">
    <property type="entry name" value="GFO_IDH_MocA_C3"/>
    <property type="match status" value="1"/>
</dbReference>
<reference evidence="6 7" key="1">
    <citation type="submission" date="2018-05" db="EMBL/GenBank/DDBJ databases">
        <title>Amnibacterium sp. M8JJ-5, whole genome shotgun sequence.</title>
        <authorList>
            <person name="Tuo L."/>
        </authorList>
    </citation>
    <scope>NUCLEOTIDE SEQUENCE [LARGE SCALE GENOMIC DNA]</scope>
    <source>
        <strain evidence="6 7">M8JJ-5</strain>
    </source>
</reference>
<dbReference type="Proteomes" id="UP000244893">
    <property type="component" value="Unassembled WGS sequence"/>
</dbReference>
<keyword evidence="1" id="KW-0560">Oxidoreductase</keyword>
<accession>A0A2V1HQV1</accession>
<feature type="domain" description="Gfo/Idh/MocA-like oxidoreductase N-terminal" evidence="4">
    <location>
        <begin position="26"/>
        <end position="145"/>
    </location>
</feature>
<feature type="domain" description="GFO/IDH/MocA-like oxidoreductase" evidence="5">
    <location>
        <begin position="157"/>
        <end position="259"/>
    </location>
</feature>
<evidence type="ECO:0000313" key="6">
    <source>
        <dbReference type="EMBL" id="PVZ94925.1"/>
    </source>
</evidence>
<dbReference type="InterPro" id="IPR000683">
    <property type="entry name" value="Gfo/Idh/MocA-like_OxRdtase_N"/>
</dbReference>
<dbReference type="SUPFAM" id="SSF55347">
    <property type="entry name" value="Glyceraldehyde-3-phosphate dehydrogenase-like, C-terminal domain"/>
    <property type="match status" value="1"/>
</dbReference>
<dbReference type="PANTHER" id="PTHR43818">
    <property type="entry name" value="BCDNA.GH03377"/>
    <property type="match status" value="1"/>
</dbReference>
<evidence type="ECO:0000256" key="1">
    <source>
        <dbReference type="ARBA" id="ARBA00023002"/>
    </source>
</evidence>
<dbReference type="GO" id="GO:0000166">
    <property type="term" value="F:nucleotide binding"/>
    <property type="evidence" value="ECO:0007669"/>
    <property type="project" value="InterPro"/>
</dbReference>
<keyword evidence="7" id="KW-1185">Reference proteome</keyword>
<dbReference type="PANTHER" id="PTHR43818:SF11">
    <property type="entry name" value="BCDNA.GH03377"/>
    <property type="match status" value="1"/>
</dbReference>
<dbReference type="InterPro" id="IPR050463">
    <property type="entry name" value="Gfo/Idh/MocA_oxidrdct_glycsds"/>
</dbReference>
<feature type="region of interest" description="Disordered" evidence="3">
    <location>
        <begin position="1"/>
        <end position="21"/>
    </location>
</feature>
<sequence length="371" mass="40011">MVRARPSSGRTRVTPGETGATVNRPLRVGLVGTGWVAHQHVAGYRSVADGVIDVVAACDPRADVLADFADRYTIERRFPDATSMIASGEIDAVVLLTPPSVRDEVIFPAMEAGVHLLIEKPFATTGGDAVRYVEAAEQAGITLAVSQNFRWFPEYVWLKERLARPDAGTPRYLEARSFQNRPQAPGVWRATERKLEMAIFSVHLIDRLQWLAAAHPVTVSAITRPGFDESIPGEQFTTLTVEFEGGPVARITSSWTSLALPVQDARVDTEIGSAAVGRVHPMAGESWGRAQFGDGSDEVAFADDDADPQMARSYGFSGREFAEAVREGRQPAHSGRDNLKTMGIMEAAYLSADRGGEPVAVAEALATAAHA</sequence>
<dbReference type="OrthoDB" id="9800252at2"/>
<evidence type="ECO:0000313" key="7">
    <source>
        <dbReference type="Proteomes" id="UP000244893"/>
    </source>
</evidence>
<comment type="caution">
    <text evidence="6">The sequence shown here is derived from an EMBL/GenBank/DDBJ whole genome shotgun (WGS) entry which is preliminary data.</text>
</comment>
<dbReference type="EMBL" id="QEOP01000002">
    <property type="protein sequence ID" value="PVZ94925.1"/>
    <property type="molecule type" value="Genomic_DNA"/>
</dbReference>
<proteinExistence type="predicted"/>
<protein>
    <submittedName>
        <fullName evidence="6">Gfo/Idh/MocA family oxidoreductase</fullName>
    </submittedName>
</protein>
<name>A0A2V1HQV1_9MICO</name>
<dbReference type="Gene3D" id="3.40.50.720">
    <property type="entry name" value="NAD(P)-binding Rossmann-like Domain"/>
    <property type="match status" value="1"/>
</dbReference>
<evidence type="ECO:0000256" key="3">
    <source>
        <dbReference type="SAM" id="MobiDB-lite"/>
    </source>
</evidence>
<dbReference type="SUPFAM" id="SSF51735">
    <property type="entry name" value="NAD(P)-binding Rossmann-fold domains"/>
    <property type="match status" value="1"/>
</dbReference>
<dbReference type="Gene3D" id="3.30.360.10">
    <property type="entry name" value="Dihydrodipicolinate Reductase, domain 2"/>
    <property type="match status" value="1"/>
</dbReference>
<dbReference type="Pfam" id="PF01408">
    <property type="entry name" value="GFO_IDH_MocA"/>
    <property type="match status" value="1"/>
</dbReference>
<organism evidence="6 7">
    <name type="scientific">Amnibacterium flavum</name>
    <dbReference type="NCBI Taxonomy" id="2173173"/>
    <lineage>
        <taxon>Bacteria</taxon>
        <taxon>Bacillati</taxon>
        <taxon>Actinomycetota</taxon>
        <taxon>Actinomycetes</taxon>
        <taxon>Micrococcales</taxon>
        <taxon>Microbacteriaceae</taxon>
        <taxon>Amnibacterium</taxon>
    </lineage>
</organism>
<evidence type="ECO:0000259" key="4">
    <source>
        <dbReference type="Pfam" id="PF01408"/>
    </source>
</evidence>
<evidence type="ECO:0000259" key="5">
    <source>
        <dbReference type="Pfam" id="PF22725"/>
    </source>
</evidence>
<dbReference type="AlphaFoldDB" id="A0A2V1HQV1"/>
<gene>
    <name evidence="6" type="ORF">DDQ50_12360</name>
</gene>
<dbReference type="InterPro" id="IPR055170">
    <property type="entry name" value="GFO_IDH_MocA-like_dom"/>
</dbReference>